<evidence type="ECO:0000313" key="3">
    <source>
        <dbReference type="Proteomes" id="UP001195483"/>
    </source>
</evidence>
<keyword evidence="1" id="KW-0732">Signal</keyword>
<reference evidence="2" key="2">
    <citation type="journal article" date="2021" name="Genome Biol. Evol.">
        <title>Developing a high-quality reference genome for a parasitic bivalve with doubly uniparental inheritance (Bivalvia: Unionida).</title>
        <authorList>
            <person name="Smith C.H."/>
        </authorList>
    </citation>
    <scope>NUCLEOTIDE SEQUENCE</scope>
    <source>
        <strain evidence="2">CHS0354</strain>
        <tissue evidence="2">Mantle</tissue>
    </source>
</reference>
<accession>A0AAE0VKL3</accession>
<keyword evidence="3" id="KW-1185">Reference proteome</keyword>
<gene>
    <name evidence="2" type="ORF">CHS0354_035074</name>
</gene>
<dbReference type="AlphaFoldDB" id="A0AAE0VKL3"/>
<reference evidence="2" key="3">
    <citation type="submission" date="2023-05" db="EMBL/GenBank/DDBJ databases">
        <authorList>
            <person name="Smith C.H."/>
        </authorList>
    </citation>
    <scope>NUCLEOTIDE SEQUENCE</scope>
    <source>
        <strain evidence="2">CHS0354</strain>
        <tissue evidence="2">Mantle</tissue>
    </source>
</reference>
<evidence type="ECO:0000313" key="2">
    <source>
        <dbReference type="EMBL" id="KAK3581743.1"/>
    </source>
</evidence>
<feature type="chain" id="PRO_5042019824" evidence="1">
    <location>
        <begin position="42"/>
        <end position="90"/>
    </location>
</feature>
<name>A0AAE0VKL3_9BIVA</name>
<feature type="signal peptide" evidence="1">
    <location>
        <begin position="1"/>
        <end position="41"/>
    </location>
</feature>
<proteinExistence type="predicted"/>
<reference evidence="2" key="1">
    <citation type="journal article" date="2021" name="Genome Biol. Evol.">
        <title>A High-Quality Reference Genome for a Parasitic Bivalve with Doubly Uniparental Inheritance (Bivalvia: Unionida).</title>
        <authorList>
            <person name="Smith C.H."/>
        </authorList>
    </citation>
    <scope>NUCLEOTIDE SEQUENCE</scope>
    <source>
        <strain evidence="2">CHS0354</strain>
    </source>
</reference>
<evidence type="ECO:0000256" key="1">
    <source>
        <dbReference type="SAM" id="SignalP"/>
    </source>
</evidence>
<comment type="caution">
    <text evidence="2">The sequence shown here is derived from an EMBL/GenBank/DDBJ whole genome shotgun (WGS) entry which is preliminary data.</text>
</comment>
<dbReference type="EMBL" id="JAEAOA010002057">
    <property type="protein sequence ID" value="KAK3581743.1"/>
    <property type="molecule type" value="Genomic_DNA"/>
</dbReference>
<protein>
    <submittedName>
        <fullName evidence="2">Uncharacterized protein</fullName>
    </submittedName>
</protein>
<dbReference type="Proteomes" id="UP001195483">
    <property type="component" value="Unassembled WGS sequence"/>
</dbReference>
<organism evidence="2 3">
    <name type="scientific">Potamilus streckersoni</name>
    <dbReference type="NCBI Taxonomy" id="2493646"/>
    <lineage>
        <taxon>Eukaryota</taxon>
        <taxon>Metazoa</taxon>
        <taxon>Spiralia</taxon>
        <taxon>Lophotrochozoa</taxon>
        <taxon>Mollusca</taxon>
        <taxon>Bivalvia</taxon>
        <taxon>Autobranchia</taxon>
        <taxon>Heteroconchia</taxon>
        <taxon>Palaeoheterodonta</taxon>
        <taxon>Unionida</taxon>
        <taxon>Unionoidea</taxon>
        <taxon>Unionidae</taxon>
        <taxon>Ambleminae</taxon>
        <taxon>Lampsilini</taxon>
        <taxon>Potamilus</taxon>
    </lineage>
</organism>
<sequence>MTSILEGDDEKLSRKRSKMSKPMLMCLAVLVLMLQIYSSNGQDGFGGGIGFPQKGCHCDYWCKPWEIVKGRCPWCKWCRKWWCCPKFKYG</sequence>